<evidence type="ECO:0000256" key="3">
    <source>
        <dbReference type="ARBA" id="ARBA00022729"/>
    </source>
</evidence>
<dbReference type="InterPro" id="IPR036116">
    <property type="entry name" value="FN3_sf"/>
</dbReference>
<dbReference type="SUPFAM" id="SSF49265">
    <property type="entry name" value="Fibronectin type III"/>
    <property type="match status" value="4"/>
</dbReference>
<evidence type="ECO:0000256" key="7">
    <source>
        <dbReference type="ARBA" id="ARBA00023180"/>
    </source>
</evidence>
<evidence type="ECO:0000256" key="2">
    <source>
        <dbReference type="ARBA" id="ARBA00022692"/>
    </source>
</evidence>
<dbReference type="PROSITE" id="PS50853">
    <property type="entry name" value="FN3"/>
    <property type="match status" value="2"/>
</dbReference>
<dbReference type="Gene3D" id="2.60.40.10">
    <property type="entry name" value="Immunoglobulins"/>
    <property type="match status" value="4"/>
</dbReference>
<reference evidence="11" key="2">
    <citation type="submission" date="2025-09" db="UniProtKB">
        <authorList>
            <consortium name="Ensembl"/>
        </authorList>
    </citation>
    <scope>IDENTIFICATION</scope>
</reference>
<reference evidence="11" key="1">
    <citation type="submission" date="2025-08" db="UniProtKB">
        <authorList>
            <consortium name="Ensembl"/>
        </authorList>
    </citation>
    <scope>IDENTIFICATION</scope>
</reference>
<dbReference type="PANTHER" id="PTHR23037">
    <property type="entry name" value="CYTOKINE RECEPTOR"/>
    <property type="match status" value="1"/>
</dbReference>
<keyword evidence="7" id="KW-0325">Glycoprotein</keyword>
<keyword evidence="12" id="KW-1185">Reference proteome</keyword>
<dbReference type="Ensembl" id="ENSMMOT00000002102.1">
    <property type="protein sequence ID" value="ENSMMOP00000002066.1"/>
    <property type="gene ID" value="ENSMMOG00000001709.1"/>
</dbReference>
<comment type="subcellular location">
    <subcellularLocation>
        <location evidence="1">Membrane</location>
        <topology evidence="1">Single-pass type I membrane protein</topology>
    </subcellularLocation>
</comment>
<evidence type="ECO:0000256" key="8">
    <source>
        <dbReference type="SAM" id="MobiDB-lite"/>
    </source>
</evidence>
<dbReference type="Proteomes" id="UP000261620">
    <property type="component" value="Unplaced"/>
</dbReference>
<evidence type="ECO:0000313" key="11">
    <source>
        <dbReference type="Ensembl" id="ENSMMOP00000002066.1"/>
    </source>
</evidence>
<evidence type="ECO:0000256" key="6">
    <source>
        <dbReference type="ARBA" id="ARBA00023170"/>
    </source>
</evidence>
<dbReference type="InterPro" id="IPR013783">
    <property type="entry name" value="Ig-like_fold"/>
</dbReference>
<dbReference type="GO" id="GO:0009897">
    <property type="term" value="C:external side of plasma membrane"/>
    <property type="evidence" value="ECO:0007669"/>
    <property type="project" value="TreeGrafter"/>
</dbReference>
<protein>
    <recommendedName>
        <fullName evidence="10">Fibronectin type-III domain-containing protein</fullName>
    </recommendedName>
</protein>
<evidence type="ECO:0000256" key="9">
    <source>
        <dbReference type="SAM" id="SignalP"/>
    </source>
</evidence>
<feature type="domain" description="Fibronectin type-III" evidence="10">
    <location>
        <begin position="136"/>
        <end position="232"/>
    </location>
</feature>
<feature type="domain" description="Fibronectin type-III" evidence="10">
    <location>
        <begin position="329"/>
        <end position="432"/>
    </location>
</feature>
<proteinExistence type="predicted"/>
<dbReference type="GO" id="GO:0004896">
    <property type="term" value="F:cytokine receptor activity"/>
    <property type="evidence" value="ECO:0007669"/>
    <property type="project" value="TreeGrafter"/>
</dbReference>
<dbReference type="AlphaFoldDB" id="A0A3Q3VL98"/>
<evidence type="ECO:0000259" key="10">
    <source>
        <dbReference type="PROSITE" id="PS50853"/>
    </source>
</evidence>
<dbReference type="OMA" id="WHTKEDF"/>
<dbReference type="InterPro" id="IPR003961">
    <property type="entry name" value="FN3_dom"/>
</dbReference>
<evidence type="ECO:0000256" key="4">
    <source>
        <dbReference type="ARBA" id="ARBA00022989"/>
    </source>
</evidence>
<feature type="signal peptide" evidence="9">
    <location>
        <begin position="1"/>
        <end position="22"/>
    </location>
</feature>
<evidence type="ECO:0000313" key="12">
    <source>
        <dbReference type="Proteomes" id="UP000261620"/>
    </source>
</evidence>
<name>A0A3Q3VL98_MOLML</name>
<evidence type="ECO:0000256" key="1">
    <source>
        <dbReference type="ARBA" id="ARBA00004479"/>
    </source>
</evidence>
<keyword evidence="5" id="KW-0472">Membrane</keyword>
<feature type="region of interest" description="Disordered" evidence="8">
    <location>
        <begin position="620"/>
        <end position="670"/>
    </location>
</feature>
<dbReference type="SMART" id="SM00060">
    <property type="entry name" value="FN3"/>
    <property type="match status" value="2"/>
</dbReference>
<dbReference type="STRING" id="94237.ENSMMOP00000002066"/>
<keyword evidence="4" id="KW-1133">Transmembrane helix</keyword>
<keyword evidence="6" id="KW-0675">Receptor</keyword>
<organism evidence="11 12">
    <name type="scientific">Mola mola</name>
    <name type="common">Ocean sunfish</name>
    <name type="synonym">Tetraodon mola</name>
    <dbReference type="NCBI Taxonomy" id="94237"/>
    <lineage>
        <taxon>Eukaryota</taxon>
        <taxon>Metazoa</taxon>
        <taxon>Chordata</taxon>
        <taxon>Craniata</taxon>
        <taxon>Vertebrata</taxon>
        <taxon>Euteleostomi</taxon>
        <taxon>Actinopterygii</taxon>
        <taxon>Neopterygii</taxon>
        <taxon>Teleostei</taxon>
        <taxon>Neoteleostei</taxon>
        <taxon>Acanthomorphata</taxon>
        <taxon>Eupercaria</taxon>
        <taxon>Tetraodontiformes</taxon>
        <taxon>Molidae</taxon>
        <taxon>Mola</taxon>
    </lineage>
</organism>
<evidence type="ECO:0000256" key="5">
    <source>
        <dbReference type="ARBA" id="ARBA00023136"/>
    </source>
</evidence>
<keyword evidence="3 9" id="KW-0732">Signal</keyword>
<feature type="compositionally biased region" description="Basic and acidic residues" evidence="8">
    <location>
        <begin position="642"/>
        <end position="657"/>
    </location>
</feature>
<accession>A0A3Q3VL98</accession>
<feature type="chain" id="PRO_5018601011" description="Fibronectin type-III domain-containing protein" evidence="9">
    <location>
        <begin position="23"/>
        <end position="694"/>
    </location>
</feature>
<feature type="compositionally biased region" description="Polar residues" evidence="8">
    <location>
        <begin position="620"/>
        <end position="641"/>
    </location>
</feature>
<keyword evidence="2" id="KW-0812">Transmembrane</keyword>
<sequence length="694" mass="78763">MMPLFWVMFWSILPLLLPFSDQERCPVHESSESPLLKSLQCYNDYATFVNCEWTEHRNTTLQLWFKKENGREQCMPFGTPAQHESERRIVQCRYNDTAFSIGINHTVFFLEDTKQTHCSYVSPRPLDLSKRLRARPPVNLSTHDAGNGGRLLRWHSPYPSSSSLNQNITYQLSYRRDGEDNWMTEDARNTSMKLEKQLLVLGHTYEARVRARVRVGQWSHWSTVVTWQMEDSVRPSPRLHCVLVGETEVMCSWEVSKELADFITYQLACGHNQTAPSERCCVNSTVNSDLGGAVLKYSCSLIVTNPEHLLLELVPTHNAKIFFTHQHIRPHPPEKVAVREKNGNWRVEWIKPSISSIVRLFYQVCYYSTQDEAWSVRNISEGSMSLTILQNSLVPSQDYQVKVRSLVIQRKDSMYRGIPSEWTDPVTWTSHGGSPSMSTVIYISISVFATTVFLTLYCTIPACKRRVTLWVDSIPSPGKSKILSEIKSATSQTLTQSEKTSVCKVQHLDTRSTCSLDASLCPNKSSENENAIEDEYCWNCDNSLSVSKQGNSSGMSSMSFSGPYIFCQEPEPICRSLDVKCNEEERKTLSDDSVSSPPVNFTLYGDSYVFLPNLSTSKSTQDLLSHTEPNTNTQRQEQAEQADQHHPDTTERPDKTDVMPGSWQPPAYTSGPVIGWPQGDAIHSSGYCQLPTVH</sequence>
<dbReference type="CDD" id="cd00063">
    <property type="entry name" value="FN3"/>
    <property type="match status" value="2"/>
</dbReference>
<dbReference type="PANTHER" id="PTHR23037:SF41">
    <property type="entry name" value="COLONY STIMULATING FACTOR 2 RECEPTOR, BETA, LOW-AFFINITY (GRANULOCYTE-MACROPHAGE) PRECURSOR"/>
    <property type="match status" value="1"/>
</dbReference>